<reference evidence="17" key="2">
    <citation type="journal article" date="2022" name="Microbiol. Resour. Announc.">
        <title>Metagenome Sequencing to Explore Phylogenomics of Terrestrial Cyanobacteria.</title>
        <authorList>
            <person name="Ward R.D."/>
            <person name="Stajich J.E."/>
            <person name="Johansen J.R."/>
            <person name="Huntemann M."/>
            <person name="Clum A."/>
            <person name="Foster B."/>
            <person name="Foster B."/>
            <person name="Roux S."/>
            <person name="Palaniappan K."/>
            <person name="Varghese N."/>
            <person name="Mukherjee S."/>
            <person name="Reddy T.B.K."/>
            <person name="Daum C."/>
            <person name="Copeland A."/>
            <person name="Chen I.A."/>
            <person name="Ivanova N.N."/>
            <person name="Kyrpides N.C."/>
            <person name="Shapiro N."/>
            <person name="Eloe-Fadrosh E.A."/>
            <person name="Pietrasiak N."/>
        </authorList>
    </citation>
    <scope>NUCLEOTIDE SEQUENCE</scope>
    <source>
        <strain evidence="17">HA4357-MV3</strain>
    </source>
</reference>
<comment type="cofactor">
    <cofactor evidence="14">
        <name>[8Fe-7S] cluster</name>
        <dbReference type="ChEBI" id="CHEBI:21143"/>
    </cofactor>
    <text evidence="14">Binds 1 [8Fe-7S] cluster per heterodimer.</text>
</comment>
<feature type="domain" description="Nitrogenase/oxidoreductase component 1" evidence="15">
    <location>
        <begin position="70"/>
        <end position="430"/>
    </location>
</feature>
<evidence type="ECO:0000313" key="18">
    <source>
        <dbReference type="Proteomes" id="UP000813215"/>
    </source>
</evidence>
<keyword evidence="11 14" id="KW-0411">Iron-sulfur</keyword>
<evidence type="ECO:0000256" key="5">
    <source>
        <dbReference type="ARBA" id="ARBA00014775"/>
    </source>
</evidence>
<evidence type="ECO:0000259" key="16">
    <source>
        <dbReference type="Pfam" id="PF11844"/>
    </source>
</evidence>
<evidence type="ECO:0000256" key="6">
    <source>
        <dbReference type="ARBA" id="ARBA00022723"/>
    </source>
</evidence>
<dbReference type="AlphaFoldDB" id="A0A9E3H9F0"/>
<evidence type="ECO:0000256" key="13">
    <source>
        <dbReference type="ARBA" id="ARBA00047967"/>
    </source>
</evidence>
<dbReference type="PANTHER" id="PTHR33712">
    <property type="entry name" value="LIGHT-INDEPENDENT PROTOCHLOROPHYLLIDE REDUCTASE SUBUNIT B"/>
    <property type="match status" value="1"/>
</dbReference>
<keyword evidence="12 14" id="KW-0535">Nitrogen fixation</keyword>
<keyword evidence="7 14" id="KW-0547">Nucleotide-binding</keyword>
<dbReference type="GO" id="GO:0046872">
    <property type="term" value="F:metal ion binding"/>
    <property type="evidence" value="ECO:0007669"/>
    <property type="project" value="UniProtKB-KW"/>
</dbReference>
<protein>
    <recommendedName>
        <fullName evidence="5 14">Nitrogenase molybdenum-iron protein beta chain</fullName>
        <ecNumber evidence="4 14">1.18.6.1</ecNumber>
    </recommendedName>
    <alternativeName>
        <fullName evidence="14">Dinitrogenase</fullName>
    </alternativeName>
</protein>
<dbReference type="NCBIfam" id="TIGR01286">
    <property type="entry name" value="nifK"/>
    <property type="match status" value="1"/>
</dbReference>
<accession>A0A9E3H9F0</accession>
<dbReference type="Gene3D" id="1.20.89.10">
    <property type="entry name" value="Nitrogenase Molybdenum-iron Protein, subunit B, domain 4"/>
    <property type="match status" value="1"/>
</dbReference>
<dbReference type="GO" id="GO:0005524">
    <property type="term" value="F:ATP binding"/>
    <property type="evidence" value="ECO:0007669"/>
    <property type="project" value="UniProtKB-KW"/>
</dbReference>
<evidence type="ECO:0000256" key="3">
    <source>
        <dbReference type="ARBA" id="ARBA00011462"/>
    </source>
</evidence>
<dbReference type="InterPro" id="IPR000510">
    <property type="entry name" value="Nase/OxRdtase_comp1"/>
</dbReference>
<dbReference type="EC" id="1.18.6.1" evidence="4 14"/>
<evidence type="ECO:0000256" key="12">
    <source>
        <dbReference type="ARBA" id="ARBA00023231"/>
    </source>
</evidence>
<keyword evidence="6 14" id="KW-0479">Metal-binding</keyword>
<dbReference type="InterPro" id="IPR050152">
    <property type="entry name" value="ChlB/BchB/BchZ"/>
</dbReference>
<comment type="catalytic activity">
    <reaction evidence="13 14">
        <text>N2 + 8 reduced [2Fe-2S]-[ferredoxin] + 16 ATP + 16 H2O = H2 + 8 oxidized [2Fe-2S]-[ferredoxin] + 2 NH4(+) + 16 ADP + 16 phosphate + 6 H(+)</text>
        <dbReference type="Rhea" id="RHEA:21448"/>
        <dbReference type="Rhea" id="RHEA-COMP:10000"/>
        <dbReference type="Rhea" id="RHEA-COMP:10001"/>
        <dbReference type="ChEBI" id="CHEBI:15377"/>
        <dbReference type="ChEBI" id="CHEBI:15378"/>
        <dbReference type="ChEBI" id="CHEBI:17997"/>
        <dbReference type="ChEBI" id="CHEBI:18276"/>
        <dbReference type="ChEBI" id="CHEBI:28938"/>
        <dbReference type="ChEBI" id="CHEBI:30616"/>
        <dbReference type="ChEBI" id="CHEBI:33737"/>
        <dbReference type="ChEBI" id="CHEBI:33738"/>
        <dbReference type="ChEBI" id="CHEBI:43474"/>
        <dbReference type="ChEBI" id="CHEBI:456216"/>
        <dbReference type="EC" id="1.18.6.1"/>
    </reaction>
</comment>
<comment type="similarity">
    <text evidence="2 14">Belongs to the NifD/NifK/NifE/NifN family.</text>
</comment>
<comment type="function">
    <text evidence="1 14">This molybdenum-iron protein is part of the nitrogenase complex that catalyzes the key enzymatic reactions in nitrogen fixation.</text>
</comment>
<evidence type="ECO:0000256" key="10">
    <source>
        <dbReference type="ARBA" id="ARBA00023004"/>
    </source>
</evidence>
<comment type="subunit">
    <text evidence="3 14">Tetramer of two alpha and two beta chains. Forms complex with the iron protein (nitrogenase component 2).</text>
</comment>
<evidence type="ECO:0000256" key="11">
    <source>
        <dbReference type="ARBA" id="ARBA00023014"/>
    </source>
</evidence>
<dbReference type="PANTHER" id="PTHR33712:SF7">
    <property type="entry name" value="LIGHT-INDEPENDENT PROTOCHLOROPHYLLIDE REDUCTASE SUBUNIT B"/>
    <property type="match status" value="1"/>
</dbReference>
<evidence type="ECO:0000256" key="1">
    <source>
        <dbReference type="ARBA" id="ARBA00002621"/>
    </source>
</evidence>
<dbReference type="GO" id="GO:0016612">
    <property type="term" value="C:molybdenum-iron nitrogenase complex"/>
    <property type="evidence" value="ECO:0007669"/>
    <property type="project" value="InterPro"/>
</dbReference>
<name>A0A9E3H9F0_9NOST</name>
<proteinExistence type="inferred from homology"/>
<reference evidence="17" key="1">
    <citation type="submission" date="2021-05" db="EMBL/GenBank/DDBJ databases">
        <authorList>
            <person name="Pietrasiak N."/>
            <person name="Ward R."/>
            <person name="Stajich J.E."/>
            <person name="Kurbessoian T."/>
        </authorList>
    </citation>
    <scope>NUCLEOTIDE SEQUENCE</scope>
    <source>
        <strain evidence="17">HA4357-MV3</strain>
    </source>
</reference>
<feature type="domain" description="Nitrogenase molybdenum-iron protein beta chain N-terminal" evidence="16">
    <location>
        <begin position="1"/>
        <end position="56"/>
    </location>
</feature>
<dbReference type="Gene3D" id="3.40.50.1980">
    <property type="entry name" value="Nitrogenase molybdenum iron protein domain"/>
    <property type="match status" value="3"/>
</dbReference>
<sequence>MPQNPDKIVDHVDLFKQPEYTELFKNKHEQFEGAHSDAEVERVSEWTKGWDYREKNFARQALTVNPAKGCQPVGAMFAALGFEGTLPFVQGSQGCVAYFRTHLSRHYKEPCSAVSSSMTEDAAVFGGLNNMIEGMSVAYTLYKPKMIAVCTTCMAEVIGDDLGAFITNAKNAGSIPEDFPVPFAHTPSFVGSHITGYDNMMKGILSNLSEGKKKDKTNGKINFIPGFDTYVGNNRELKRMLGLMEVDYTILSDTSDYFDSPNNGEYEMYPGGTKLEDAAEACNAEATVALQAYTTPKTREYIKTKWNQETKVLRPFGVKGTDEFLMTLSELTGKPIPQELEIERGRLVDAMTDSYAWIHGKKFAIYGEPDLIISVVSFLLELGAEPVHILCHNGDEVFKKEMQAILDESPFGKQATIWLGKDLWHFRRLMCLLSS</sequence>
<keyword evidence="8 14" id="KW-0067">ATP-binding</keyword>
<dbReference type="PROSITE" id="PS00090">
    <property type="entry name" value="NITROGENASE_1_2"/>
    <property type="match status" value="1"/>
</dbReference>
<dbReference type="InterPro" id="IPR000318">
    <property type="entry name" value="Nase_comp1_CS"/>
</dbReference>
<keyword evidence="10 14" id="KW-0408">Iron</keyword>
<dbReference type="Pfam" id="PF11844">
    <property type="entry name" value="DUF3364"/>
    <property type="match status" value="1"/>
</dbReference>
<evidence type="ECO:0000256" key="9">
    <source>
        <dbReference type="ARBA" id="ARBA00023002"/>
    </source>
</evidence>
<dbReference type="InterPro" id="IPR024564">
    <property type="entry name" value="Nase_Mo-Fe_CF_bsu_N"/>
</dbReference>
<evidence type="ECO:0000256" key="14">
    <source>
        <dbReference type="RuleBase" id="RU364127"/>
    </source>
</evidence>
<keyword evidence="9 14" id="KW-0560">Oxidoreductase</keyword>
<dbReference type="GO" id="GO:0016163">
    <property type="term" value="F:nitrogenase activity"/>
    <property type="evidence" value="ECO:0007669"/>
    <property type="project" value="UniProtKB-EC"/>
</dbReference>
<organism evidence="17 18">
    <name type="scientific">Pelatocladus maniniholoensis HA4357-MV3</name>
    <dbReference type="NCBI Taxonomy" id="1117104"/>
    <lineage>
        <taxon>Bacteria</taxon>
        <taxon>Bacillati</taxon>
        <taxon>Cyanobacteriota</taxon>
        <taxon>Cyanophyceae</taxon>
        <taxon>Nostocales</taxon>
        <taxon>Nostocaceae</taxon>
        <taxon>Pelatocladus</taxon>
    </lineage>
</organism>
<evidence type="ECO:0000256" key="7">
    <source>
        <dbReference type="ARBA" id="ARBA00022741"/>
    </source>
</evidence>
<dbReference type="GO" id="GO:0051536">
    <property type="term" value="F:iron-sulfur cluster binding"/>
    <property type="evidence" value="ECO:0007669"/>
    <property type="project" value="UniProtKB-KW"/>
</dbReference>
<evidence type="ECO:0000313" key="17">
    <source>
        <dbReference type="EMBL" id="MBW4432650.1"/>
    </source>
</evidence>
<dbReference type="EMBL" id="JAHHHW010000089">
    <property type="protein sequence ID" value="MBW4432650.1"/>
    <property type="molecule type" value="Genomic_DNA"/>
</dbReference>
<dbReference type="Pfam" id="PF00148">
    <property type="entry name" value="Oxidored_nitro"/>
    <property type="match status" value="1"/>
</dbReference>
<comment type="caution">
    <text evidence="17">The sequence shown here is derived from an EMBL/GenBank/DDBJ whole genome shotgun (WGS) entry which is preliminary data.</text>
</comment>
<evidence type="ECO:0000259" key="15">
    <source>
        <dbReference type="Pfam" id="PF00148"/>
    </source>
</evidence>
<dbReference type="InterPro" id="IPR005976">
    <property type="entry name" value="Nase_Mo-Fe_CF_bsu"/>
</dbReference>
<dbReference type="Proteomes" id="UP000813215">
    <property type="component" value="Unassembled WGS sequence"/>
</dbReference>
<evidence type="ECO:0000256" key="8">
    <source>
        <dbReference type="ARBA" id="ARBA00022840"/>
    </source>
</evidence>
<evidence type="ECO:0000256" key="4">
    <source>
        <dbReference type="ARBA" id="ARBA00012773"/>
    </source>
</evidence>
<gene>
    <name evidence="17" type="primary">nifK</name>
    <name evidence="17" type="ORF">KME28_13185</name>
</gene>
<dbReference type="SUPFAM" id="SSF53807">
    <property type="entry name" value="Helical backbone' metal receptor"/>
    <property type="match status" value="1"/>
</dbReference>
<evidence type="ECO:0000256" key="2">
    <source>
        <dbReference type="ARBA" id="ARBA00011002"/>
    </source>
</evidence>